<dbReference type="GO" id="GO:0055085">
    <property type="term" value="P:transmembrane transport"/>
    <property type="evidence" value="ECO:0007669"/>
    <property type="project" value="InterPro"/>
</dbReference>
<proteinExistence type="inferred from homology"/>
<evidence type="ECO:0000256" key="3">
    <source>
        <dbReference type="ARBA" id="ARBA00022475"/>
    </source>
</evidence>
<keyword evidence="5 7" id="KW-1133">Transmembrane helix</keyword>
<keyword evidence="2 7" id="KW-0813">Transport</keyword>
<keyword evidence="3" id="KW-1003">Cell membrane</keyword>
<dbReference type="PANTHER" id="PTHR43163">
    <property type="entry name" value="DIPEPTIDE TRANSPORT SYSTEM PERMEASE PROTEIN DPPB-RELATED"/>
    <property type="match status" value="1"/>
</dbReference>
<feature type="transmembrane region" description="Helical" evidence="7">
    <location>
        <begin position="283"/>
        <end position="302"/>
    </location>
</feature>
<evidence type="ECO:0000256" key="5">
    <source>
        <dbReference type="ARBA" id="ARBA00022989"/>
    </source>
</evidence>
<protein>
    <submittedName>
        <fullName evidence="9">Peptide ABC transporter permease</fullName>
    </submittedName>
</protein>
<feature type="transmembrane region" description="Helical" evidence="7">
    <location>
        <begin position="12"/>
        <end position="31"/>
    </location>
</feature>
<dbReference type="OrthoDB" id="9778910at2"/>
<dbReference type="Pfam" id="PF19300">
    <property type="entry name" value="BPD_transp_1_N"/>
    <property type="match status" value="1"/>
</dbReference>
<keyword evidence="6 7" id="KW-0472">Membrane</keyword>
<evidence type="ECO:0000259" key="8">
    <source>
        <dbReference type="PROSITE" id="PS50928"/>
    </source>
</evidence>
<dbReference type="Proteomes" id="UP000316612">
    <property type="component" value="Unassembled WGS sequence"/>
</dbReference>
<accession>A0A4Y4DS53</accession>
<organism evidence="9 10">
    <name type="scientific">Glutamicibacter uratoxydans</name>
    <name type="common">Arthrobacter uratoxydans</name>
    <dbReference type="NCBI Taxonomy" id="43667"/>
    <lineage>
        <taxon>Bacteria</taxon>
        <taxon>Bacillati</taxon>
        <taxon>Actinomycetota</taxon>
        <taxon>Actinomycetes</taxon>
        <taxon>Micrococcales</taxon>
        <taxon>Micrococcaceae</taxon>
        <taxon>Glutamicibacter</taxon>
    </lineage>
</organism>
<feature type="transmembrane region" description="Helical" evidence="7">
    <location>
        <begin position="111"/>
        <end position="133"/>
    </location>
</feature>
<dbReference type="CDD" id="cd06261">
    <property type="entry name" value="TM_PBP2"/>
    <property type="match status" value="1"/>
</dbReference>
<evidence type="ECO:0000256" key="2">
    <source>
        <dbReference type="ARBA" id="ARBA00022448"/>
    </source>
</evidence>
<evidence type="ECO:0000256" key="6">
    <source>
        <dbReference type="ARBA" id="ARBA00023136"/>
    </source>
</evidence>
<keyword evidence="4 7" id="KW-0812">Transmembrane</keyword>
<dbReference type="InterPro" id="IPR045621">
    <property type="entry name" value="BPD_transp_1_N"/>
</dbReference>
<feature type="transmembrane region" description="Helical" evidence="7">
    <location>
        <begin position="171"/>
        <end position="198"/>
    </location>
</feature>
<evidence type="ECO:0000256" key="7">
    <source>
        <dbReference type="RuleBase" id="RU363032"/>
    </source>
</evidence>
<keyword evidence="10" id="KW-1185">Reference proteome</keyword>
<comment type="caution">
    <text evidence="9">The sequence shown here is derived from an EMBL/GenBank/DDBJ whole genome shotgun (WGS) entry which is preliminary data.</text>
</comment>
<dbReference type="GO" id="GO:0005886">
    <property type="term" value="C:plasma membrane"/>
    <property type="evidence" value="ECO:0007669"/>
    <property type="project" value="UniProtKB-SubCell"/>
</dbReference>
<reference evidence="9 10" key="1">
    <citation type="submission" date="2019-06" db="EMBL/GenBank/DDBJ databases">
        <title>Whole genome shotgun sequence of Glutamicibacter uratoxydans NBRC 15515.</title>
        <authorList>
            <person name="Hosoyama A."/>
            <person name="Uohara A."/>
            <person name="Ohji S."/>
            <person name="Ichikawa N."/>
        </authorList>
    </citation>
    <scope>NUCLEOTIDE SEQUENCE [LARGE SCALE GENOMIC DNA]</scope>
    <source>
        <strain evidence="9 10">NBRC 15515</strain>
    </source>
</reference>
<evidence type="ECO:0000313" key="9">
    <source>
        <dbReference type="EMBL" id="GED07746.1"/>
    </source>
</evidence>
<dbReference type="InterPro" id="IPR035906">
    <property type="entry name" value="MetI-like_sf"/>
</dbReference>
<dbReference type="Pfam" id="PF00528">
    <property type="entry name" value="BPD_transp_1"/>
    <property type="match status" value="1"/>
</dbReference>
<evidence type="ECO:0000313" key="10">
    <source>
        <dbReference type="Proteomes" id="UP000316612"/>
    </source>
</evidence>
<comment type="similarity">
    <text evidence="7">Belongs to the binding-protein-dependent transport system permease family.</text>
</comment>
<dbReference type="SUPFAM" id="SSF161098">
    <property type="entry name" value="MetI-like"/>
    <property type="match status" value="1"/>
</dbReference>
<comment type="subcellular location">
    <subcellularLocation>
        <location evidence="1 7">Cell membrane</location>
        <topology evidence="1 7">Multi-pass membrane protein</topology>
    </subcellularLocation>
</comment>
<dbReference type="AlphaFoldDB" id="A0A4Y4DS53"/>
<dbReference type="RefSeq" id="WP_141367163.1">
    <property type="nucleotide sequence ID" value="NZ_BAAAJL010000014.1"/>
</dbReference>
<feature type="transmembrane region" description="Helical" evidence="7">
    <location>
        <begin position="145"/>
        <end position="165"/>
    </location>
</feature>
<sequence length="325" mass="34541">MNKQLLTYAASRVGHAALVLFGAITLSFAILQFTPGDPARLIVSGGQEDAGAANDAQLAQIRAEMGLDKPVLVQYFGYLLRVLSFDWGQAYSLRQPVTQVIGDGLVHTVQLGALSIGIMVALGLLLAVGEALLPTRWLRQVFSSLTVLGIGVPSFVMAIILLQVFSFKLGWFPAFGAGGFSSLVLPAITIALLGAGTLSQVFSRGIREVLGENHVLVARTKGMGHARLVRTHVLRNASLPVYTIVGMLIGGIVSGAAIIETIFGRPGIGNLYVEAVGARDFPLIQALIVLTGGIYMVITLLVDLSYPLIDPRVTSPAQASRRSRR</sequence>
<feature type="domain" description="ABC transmembrane type-1" evidence="8">
    <location>
        <begin position="105"/>
        <end position="302"/>
    </location>
</feature>
<evidence type="ECO:0000256" key="1">
    <source>
        <dbReference type="ARBA" id="ARBA00004651"/>
    </source>
</evidence>
<dbReference type="EMBL" id="BJNY01000026">
    <property type="protein sequence ID" value="GED07746.1"/>
    <property type="molecule type" value="Genomic_DNA"/>
</dbReference>
<dbReference type="Gene3D" id="1.10.3720.10">
    <property type="entry name" value="MetI-like"/>
    <property type="match status" value="1"/>
</dbReference>
<dbReference type="PANTHER" id="PTHR43163:SF6">
    <property type="entry name" value="DIPEPTIDE TRANSPORT SYSTEM PERMEASE PROTEIN DPPB-RELATED"/>
    <property type="match status" value="1"/>
</dbReference>
<evidence type="ECO:0000256" key="4">
    <source>
        <dbReference type="ARBA" id="ARBA00022692"/>
    </source>
</evidence>
<gene>
    <name evidence="9" type="primary">nikB</name>
    <name evidence="9" type="ORF">AUR04nite_32780</name>
</gene>
<dbReference type="InterPro" id="IPR000515">
    <property type="entry name" value="MetI-like"/>
</dbReference>
<feature type="transmembrane region" description="Helical" evidence="7">
    <location>
        <begin position="239"/>
        <end position="263"/>
    </location>
</feature>
<dbReference type="PROSITE" id="PS50928">
    <property type="entry name" value="ABC_TM1"/>
    <property type="match status" value="1"/>
</dbReference>
<name>A0A4Y4DS53_GLUUR</name>